<feature type="active site" description="Proton donor" evidence="9">
    <location>
        <position position="158"/>
    </location>
</feature>
<sequence>MSKYEGTSYSNVGIKVRLSRILKNDRAVIFAFDHGLEHGPRDFMEDRYMAKTILEKVVNAGVDAMMLLPGMARLTYDIWKNKVALIIKLTGKSDIRPQDKHYLQSSLGSVEQAISLGADAVAATVYWGSDYEDEMISHWYEIKESATYYGMPVLQLAYPRGSAIKNRYDPEIVMYGARAAAETGADLIKTYYTGNKETFAKVVEMAQGLPVVMSGGAVRDKPIEFLEDVYNVIQAGGSGVAVGRNVFRSNNIEGMVRAVMKVVHENALPEEAVKELEK</sequence>
<dbReference type="NCBIfam" id="NF005556">
    <property type="entry name" value="PRK07226.1"/>
    <property type="match status" value="1"/>
</dbReference>
<dbReference type="PANTHER" id="PTHR47916:SF1">
    <property type="entry name" value="3-HYDROXY-5-PHOSPHONOOXYPENTANE-2,4-DIONE THIOLASE"/>
    <property type="match status" value="1"/>
</dbReference>
<dbReference type="eggNOG" id="arCOG04044">
    <property type="taxonomic scope" value="Archaea"/>
</dbReference>
<dbReference type="GeneID" id="14212301"/>
<dbReference type="Gene3D" id="3.20.20.70">
    <property type="entry name" value="Aldolase class I"/>
    <property type="match status" value="1"/>
</dbReference>
<proteinExistence type="inferred from homology"/>
<accession>L0AA33</accession>
<keyword evidence="6" id="KW-0324">Glycolysis</keyword>
<dbReference type="PIRSF" id="PIRSF038992">
    <property type="entry name" value="Aldolase_Ia"/>
    <property type="match status" value="1"/>
</dbReference>
<dbReference type="KEGG" id="clg:Calag_1041"/>
<evidence type="ECO:0000256" key="7">
    <source>
        <dbReference type="ARBA" id="ARBA00023239"/>
    </source>
</evidence>
<dbReference type="CDD" id="cd00958">
    <property type="entry name" value="DhnA"/>
    <property type="match status" value="1"/>
</dbReference>
<dbReference type="InterPro" id="IPR002915">
    <property type="entry name" value="DeoC/FbaB/LacD_aldolase"/>
</dbReference>
<keyword evidence="7" id="KW-0456">Lyase</keyword>
<evidence type="ECO:0000313" key="11">
    <source>
        <dbReference type="Proteomes" id="UP000010469"/>
    </source>
</evidence>
<dbReference type="Pfam" id="PF01791">
    <property type="entry name" value="DeoC"/>
    <property type="match status" value="1"/>
</dbReference>
<keyword evidence="5" id="KW-0963">Cytoplasm</keyword>
<evidence type="ECO:0000256" key="4">
    <source>
        <dbReference type="ARBA" id="ARBA00013068"/>
    </source>
</evidence>
<dbReference type="STRING" id="1056495.Calag_1041"/>
<evidence type="ECO:0000256" key="2">
    <source>
        <dbReference type="ARBA" id="ARBA00004496"/>
    </source>
</evidence>
<keyword evidence="11" id="KW-1185">Reference proteome</keyword>
<evidence type="ECO:0000313" key="10">
    <source>
        <dbReference type="EMBL" id="AFZ70763.1"/>
    </source>
</evidence>
<evidence type="ECO:0000256" key="5">
    <source>
        <dbReference type="ARBA" id="ARBA00022490"/>
    </source>
</evidence>
<dbReference type="AlphaFoldDB" id="L0AA33"/>
<dbReference type="EMBL" id="CP003378">
    <property type="protein sequence ID" value="AFZ70763.1"/>
    <property type="molecule type" value="Genomic_DNA"/>
</dbReference>
<dbReference type="SUPFAM" id="SSF51569">
    <property type="entry name" value="Aldolase"/>
    <property type="match status" value="1"/>
</dbReference>
<gene>
    <name evidence="10" type="ordered locus">Calag_1041</name>
</gene>
<evidence type="ECO:0000256" key="9">
    <source>
        <dbReference type="PIRSR" id="PIRSR038992-1"/>
    </source>
</evidence>
<dbReference type="InterPro" id="IPR041720">
    <property type="entry name" value="FbaB-like"/>
</dbReference>
<evidence type="ECO:0000256" key="8">
    <source>
        <dbReference type="ARBA" id="ARBA00023270"/>
    </source>
</evidence>
<dbReference type="GO" id="GO:0005737">
    <property type="term" value="C:cytoplasm"/>
    <property type="evidence" value="ECO:0007669"/>
    <property type="project" value="UniProtKB-SubCell"/>
</dbReference>
<comment type="subcellular location">
    <subcellularLocation>
        <location evidence="2">Cytoplasm</location>
    </subcellularLocation>
</comment>
<comment type="catalytic activity">
    <reaction evidence="1">
        <text>beta-D-fructose 1,6-bisphosphate = D-glyceraldehyde 3-phosphate + dihydroxyacetone phosphate</text>
        <dbReference type="Rhea" id="RHEA:14729"/>
        <dbReference type="ChEBI" id="CHEBI:32966"/>
        <dbReference type="ChEBI" id="CHEBI:57642"/>
        <dbReference type="ChEBI" id="CHEBI:59776"/>
        <dbReference type="EC" id="4.1.2.13"/>
    </reaction>
</comment>
<dbReference type="NCBIfam" id="NF040816">
    <property type="entry name" value="Fbpase1_Arch"/>
    <property type="match status" value="1"/>
</dbReference>
<evidence type="ECO:0000256" key="6">
    <source>
        <dbReference type="ARBA" id="ARBA00023152"/>
    </source>
</evidence>
<evidence type="ECO:0000256" key="3">
    <source>
        <dbReference type="ARBA" id="ARBA00008116"/>
    </source>
</evidence>
<keyword evidence="8" id="KW-0704">Schiff base</keyword>
<dbReference type="InterPro" id="IPR050456">
    <property type="entry name" value="DeoC/FbaB_aldolase"/>
</dbReference>
<reference evidence="11" key="1">
    <citation type="submission" date="2012-03" db="EMBL/GenBank/DDBJ databases">
        <title>Complete genome of Caldisphaera lagunensis DSM 15908.</title>
        <authorList>
            <person name="Lucas S."/>
            <person name="Copeland A."/>
            <person name="Lapidus A."/>
            <person name="Glavina del Rio T."/>
            <person name="Dalin E."/>
            <person name="Tice H."/>
            <person name="Bruce D."/>
            <person name="Goodwin L."/>
            <person name="Pitluck S."/>
            <person name="Peters L."/>
            <person name="Mikhailova N."/>
            <person name="Teshima H."/>
            <person name="Kyrpides N."/>
            <person name="Mavromatis K."/>
            <person name="Ivanova N."/>
            <person name="Brettin T."/>
            <person name="Detter J.C."/>
            <person name="Han C."/>
            <person name="Larimer F."/>
            <person name="Land M."/>
            <person name="Hauser L."/>
            <person name="Markowitz V."/>
            <person name="Cheng J.-F."/>
            <person name="Hugenholtz P."/>
            <person name="Woyke T."/>
            <person name="Wu D."/>
            <person name="Spring S."/>
            <person name="Schroeder M."/>
            <person name="Brambilla E."/>
            <person name="Klenk H.-P."/>
            <person name="Eisen J.A."/>
        </authorList>
    </citation>
    <scope>NUCLEOTIDE SEQUENCE [LARGE SCALE GENOMIC DNA]</scope>
    <source>
        <strain evidence="11">DSM 15908 / JCM 11604 / IC-154</strain>
    </source>
</reference>
<feature type="active site" description="Schiff-base intermediate with dihydroxyacetone-P" evidence="9">
    <location>
        <position position="189"/>
    </location>
</feature>
<comment type="similarity">
    <text evidence="3">Belongs to the DeoC/FbaB aldolase family.</text>
</comment>
<dbReference type="Proteomes" id="UP000010469">
    <property type="component" value="Chromosome"/>
</dbReference>
<name>L0AA33_CALLD</name>
<protein>
    <recommendedName>
        <fullName evidence="4">fructose-bisphosphate aldolase</fullName>
        <ecNumber evidence="4">4.1.2.13</ecNumber>
    </recommendedName>
</protein>
<dbReference type="InterPro" id="IPR053414">
    <property type="entry name" value="FBA_class_1"/>
</dbReference>
<dbReference type="InParanoid" id="L0AA33"/>
<dbReference type="InterPro" id="IPR013785">
    <property type="entry name" value="Aldolase_TIM"/>
</dbReference>
<dbReference type="GO" id="GO:0006096">
    <property type="term" value="P:glycolytic process"/>
    <property type="evidence" value="ECO:0007669"/>
    <property type="project" value="UniProtKB-KW"/>
</dbReference>
<dbReference type="FunCoup" id="L0AA33">
    <property type="interactions" value="106"/>
</dbReference>
<dbReference type="SMART" id="SM01133">
    <property type="entry name" value="DeoC"/>
    <property type="match status" value="1"/>
</dbReference>
<dbReference type="PANTHER" id="PTHR47916">
    <property type="entry name" value="FRUCTOSE-BISPHOSPHATE ALDOLASE CLASS 1"/>
    <property type="match status" value="1"/>
</dbReference>
<evidence type="ECO:0000256" key="1">
    <source>
        <dbReference type="ARBA" id="ARBA00000441"/>
    </source>
</evidence>
<organism evidence="10 11">
    <name type="scientific">Caldisphaera lagunensis (strain DSM 15908 / JCM 11604 / ANMR 0165 / IC-154)</name>
    <dbReference type="NCBI Taxonomy" id="1056495"/>
    <lineage>
        <taxon>Archaea</taxon>
        <taxon>Thermoproteota</taxon>
        <taxon>Thermoprotei</taxon>
        <taxon>Acidilobales</taxon>
        <taxon>Caldisphaeraceae</taxon>
        <taxon>Caldisphaera</taxon>
    </lineage>
</organism>
<dbReference type="GO" id="GO:0004332">
    <property type="term" value="F:fructose-bisphosphate aldolase activity"/>
    <property type="evidence" value="ECO:0007669"/>
    <property type="project" value="UniProtKB-EC"/>
</dbReference>
<dbReference type="RefSeq" id="WP_015232660.1">
    <property type="nucleotide sequence ID" value="NC_019791.1"/>
</dbReference>
<dbReference type="HOGENOM" id="CLU_057069_2_2_2"/>
<dbReference type="EC" id="4.1.2.13" evidence="4"/>